<keyword evidence="5" id="KW-0560">Oxidoreductase</keyword>
<dbReference type="PANTHER" id="PTHR12588">
    <property type="entry name" value="MYOINOSITOL OXYGENASE"/>
    <property type="match status" value="1"/>
</dbReference>
<evidence type="ECO:0000256" key="6">
    <source>
        <dbReference type="ARBA" id="ARBA00023004"/>
    </source>
</evidence>
<dbReference type="AlphaFoldDB" id="A0A6C0C8W4"/>
<evidence type="ECO:0000313" key="7">
    <source>
        <dbReference type="EMBL" id="QHS99933.1"/>
    </source>
</evidence>
<dbReference type="GO" id="GO:0005506">
    <property type="term" value="F:iron ion binding"/>
    <property type="evidence" value="ECO:0007669"/>
    <property type="project" value="InterPro"/>
</dbReference>
<evidence type="ECO:0000256" key="4">
    <source>
        <dbReference type="ARBA" id="ARBA00022723"/>
    </source>
</evidence>
<comment type="subcellular location">
    <subcellularLocation>
        <location evidence="2">Cytoplasm</location>
    </subcellularLocation>
</comment>
<evidence type="ECO:0008006" key="8">
    <source>
        <dbReference type="Google" id="ProtNLM"/>
    </source>
</evidence>
<dbReference type="PANTHER" id="PTHR12588:SF0">
    <property type="entry name" value="INOSITOL OXYGENASE"/>
    <property type="match status" value="1"/>
</dbReference>
<dbReference type="GO" id="GO:0005737">
    <property type="term" value="C:cytoplasm"/>
    <property type="evidence" value="ECO:0007669"/>
    <property type="project" value="UniProtKB-SubCell"/>
</dbReference>
<sequence length="255" mass="30009">MRNYTDETKISQTYKLNHRNQTSDYVKSMLDIHCTRFDKCKMSINDILALQDKIIDESDPDLENAQIVHAYQTAERVRQQFPDQDYLHLVGLLHDCGKVLLLDEFGGLPQWSVVGDTFPVGCKHSDKIVYPEYFKDNPEHQKMLFGDYFPGCGIDHLLFSFSHDIYAYLVFKHNGCLIPEDGLKIIRYHSFYSWHNHGAYEHFMIDGDYKIRDMCQKFSLCDLYSKKDVPVNIDEVKTYYDGLIEKYFPKTILDW</sequence>
<name>A0A6C0C8W4_9ZZZZ</name>
<proteinExistence type="predicted"/>
<evidence type="ECO:0000256" key="2">
    <source>
        <dbReference type="ARBA" id="ARBA00004496"/>
    </source>
</evidence>
<evidence type="ECO:0000256" key="1">
    <source>
        <dbReference type="ARBA" id="ARBA00001962"/>
    </source>
</evidence>
<organism evidence="7">
    <name type="scientific">viral metagenome</name>
    <dbReference type="NCBI Taxonomy" id="1070528"/>
    <lineage>
        <taxon>unclassified sequences</taxon>
        <taxon>metagenomes</taxon>
        <taxon>organismal metagenomes</taxon>
    </lineage>
</organism>
<evidence type="ECO:0000256" key="5">
    <source>
        <dbReference type="ARBA" id="ARBA00023002"/>
    </source>
</evidence>
<evidence type="ECO:0000256" key="3">
    <source>
        <dbReference type="ARBA" id="ARBA00022490"/>
    </source>
</evidence>
<reference evidence="7" key="1">
    <citation type="journal article" date="2020" name="Nature">
        <title>Giant virus diversity and host interactions through global metagenomics.</title>
        <authorList>
            <person name="Schulz F."/>
            <person name="Roux S."/>
            <person name="Paez-Espino D."/>
            <person name="Jungbluth S."/>
            <person name="Walsh D.A."/>
            <person name="Denef V.J."/>
            <person name="McMahon K.D."/>
            <person name="Konstantinidis K.T."/>
            <person name="Eloe-Fadrosh E.A."/>
            <person name="Kyrpides N.C."/>
            <person name="Woyke T."/>
        </authorList>
    </citation>
    <scope>NUCLEOTIDE SEQUENCE</scope>
    <source>
        <strain evidence="7">GVMAG-M-3300020192-26</strain>
    </source>
</reference>
<dbReference type="SUPFAM" id="SSF109604">
    <property type="entry name" value="HD-domain/PDEase-like"/>
    <property type="match status" value="1"/>
</dbReference>
<accession>A0A6C0C8W4</accession>
<protein>
    <recommendedName>
        <fullName evidence="8">Inositol oxygenase</fullName>
    </recommendedName>
</protein>
<dbReference type="GO" id="GO:0019310">
    <property type="term" value="P:inositol catabolic process"/>
    <property type="evidence" value="ECO:0007669"/>
    <property type="project" value="InterPro"/>
</dbReference>
<dbReference type="InterPro" id="IPR007828">
    <property type="entry name" value="Inositol_oxygenase"/>
</dbReference>
<dbReference type="Pfam" id="PF05153">
    <property type="entry name" value="MIOX"/>
    <property type="match status" value="1"/>
</dbReference>
<keyword evidence="3" id="KW-0963">Cytoplasm</keyword>
<dbReference type="EMBL" id="MN739352">
    <property type="protein sequence ID" value="QHS99933.1"/>
    <property type="molecule type" value="Genomic_DNA"/>
</dbReference>
<dbReference type="GO" id="GO:0050113">
    <property type="term" value="F:inositol oxygenase activity"/>
    <property type="evidence" value="ECO:0007669"/>
    <property type="project" value="InterPro"/>
</dbReference>
<keyword evidence="6" id="KW-0408">Iron</keyword>
<keyword evidence="4" id="KW-0479">Metal-binding</keyword>
<comment type="cofactor">
    <cofactor evidence="1">
        <name>Fe cation</name>
        <dbReference type="ChEBI" id="CHEBI:24875"/>
    </cofactor>
</comment>